<gene>
    <name evidence="9" type="ORF">CEN88_311</name>
</gene>
<dbReference type="Pfam" id="PF13727">
    <property type="entry name" value="CoA_binding_3"/>
    <property type="match status" value="1"/>
</dbReference>
<dbReference type="AlphaFoldDB" id="A0A554LUM1"/>
<evidence type="ECO:0000256" key="7">
    <source>
        <dbReference type="SAM" id="Phobius"/>
    </source>
</evidence>
<proteinExistence type="inferred from homology"/>
<comment type="similarity">
    <text evidence="2">Belongs to the bacterial sugar transferase family.</text>
</comment>
<feature type="transmembrane region" description="Helical" evidence="7">
    <location>
        <begin position="109"/>
        <end position="132"/>
    </location>
</feature>
<dbReference type="Pfam" id="PF02397">
    <property type="entry name" value="Bac_transf"/>
    <property type="match status" value="1"/>
</dbReference>
<dbReference type="Proteomes" id="UP000318711">
    <property type="component" value="Unassembled WGS sequence"/>
</dbReference>
<dbReference type="Gene3D" id="3.40.50.720">
    <property type="entry name" value="NAD(P)-binding Rossmann-like Domain"/>
    <property type="match status" value="1"/>
</dbReference>
<comment type="caution">
    <text evidence="9">The sequence shown here is derived from an EMBL/GenBank/DDBJ whole genome shotgun (WGS) entry which is preliminary data.</text>
</comment>
<feature type="transmembrane region" description="Helical" evidence="7">
    <location>
        <begin position="50"/>
        <end position="71"/>
    </location>
</feature>
<dbReference type="InterPro" id="IPR003362">
    <property type="entry name" value="Bact_transf"/>
</dbReference>
<feature type="transmembrane region" description="Helical" evidence="7">
    <location>
        <begin position="270"/>
        <end position="291"/>
    </location>
</feature>
<evidence type="ECO:0000256" key="3">
    <source>
        <dbReference type="ARBA" id="ARBA00022679"/>
    </source>
</evidence>
<reference evidence="9 10" key="1">
    <citation type="submission" date="2017-07" db="EMBL/GenBank/DDBJ databases">
        <title>Mechanisms for carbon and nitrogen cycling indicate functional differentiation within the Candidate Phyla Radiation.</title>
        <authorList>
            <person name="Danczak R.E."/>
            <person name="Johnston M.D."/>
            <person name="Kenah C."/>
            <person name="Slattery M."/>
            <person name="Wrighton K.C."/>
            <person name="Wilkins M.J."/>
        </authorList>
    </citation>
    <scope>NUCLEOTIDE SEQUENCE [LARGE SCALE GENOMIC DNA]</scope>
    <source>
        <strain evidence="9">Licking1014_2</strain>
    </source>
</reference>
<evidence type="ECO:0000256" key="4">
    <source>
        <dbReference type="ARBA" id="ARBA00022692"/>
    </source>
</evidence>
<evidence type="ECO:0000256" key="1">
    <source>
        <dbReference type="ARBA" id="ARBA00004141"/>
    </source>
</evidence>
<evidence type="ECO:0000313" key="9">
    <source>
        <dbReference type="EMBL" id="TSC96570.1"/>
    </source>
</evidence>
<dbReference type="PANTHER" id="PTHR30576">
    <property type="entry name" value="COLANIC BIOSYNTHESIS UDP-GLUCOSE LIPID CARRIER TRANSFERASE"/>
    <property type="match status" value="1"/>
</dbReference>
<keyword evidence="3 9" id="KW-0808">Transferase</keyword>
<evidence type="ECO:0000256" key="6">
    <source>
        <dbReference type="ARBA" id="ARBA00023136"/>
    </source>
</evidence>
<sequence>MKKRAELFFTFILLPLDAMLLLGAFLLAYQLRLIAAVSGEYSYILPFADYFKFTLLFLPIWLLIFAVAGLYNIKNPRGILDELPPIFLGVSTNIALVMIWSFLTRDLFFSRLVIIYAAAFSLLGVLLGRLIIRLLQRRLYSYQVGVRRLLIIGTGPTAQSLIKEIQAKKKLGYRVVKVIDHWGIDKIDQIIKKQPVDEILIADPAISQKAMEEVLEFCRSTQISFRYAANTFQIASARVEIDNWAGISIIHLKPTLLDGWWRFYKRFFDLIFATIILILVSPIMLLTAMAIKLESRGPILLLRYKPDGPPVKRVGQDSRLFNFYKFRSMRDNVHHLRYTALAKQNIRKDGPMVKIANDPRVTKTGRFIRRTSIDELPQLFNVIKGNMSLVGPRPHLPEEVEKYEQYQRTVFTVKPGITGLPQVSGRSDLPFSEEVRLDIYYIENWSPWLDIKILLRTIGAVVMKKEN</sequence>
<dbReference type="NCBIfam" id="TIGR03025">
    <property type="entry name" value="EPS_sugtrans"/>
    <property type="match status" value="1"/>
</dbReference>
<accession>A0A554LUM1</accession>
<dbReference type="PANTHER" id="PTHR30576:SF0">
    <property type="entry name" value="UNDECAPRENYL-PHOSPHATE N-ACETYLGALACTOSAMINYL 1-PHOSPHATE TRANSFERASE-RELATED"/>
    <property type="match status" value="1"/>
</dbReference>
<feature type="domain" description="Bacterial sugar transferase" evidence="8">
    <location>
        <begin position="265"/>
        <end position="462"/>
    </location>
</feature>
<evidence type="ECO:0000256" key="2">
    <source>
        <dbReference type="ARBA" id="ARBA00006464"/>
    </source>
</evidence>
<name>A0A554LUM1_9BACT</name>
<feature type="transmembrane region" description="Helical" evidence="7">
    <location>
        <begin position="83"/>
        <end position="103"/>
    </location>
</feature>
<keyword evidence="5 7" id="KW-1133">Transmembrane helix</keyword>
<dbReference type="GO" id="GO:0016780">
    <property type="term" value="F:phosphotransferase activity, for other substituted phosphate groups"/>
    <property type="evidence" value="ECO:0007669"/>
    <property type="project" value="TreeGrafter"/>
</dbReference>
<comment type="subcellular location">
    <subcellularLocation>
        <location evidence="1">Membrane</location>
        <topology evidence="1">Multi-pass membrane protein</topology>
    </subcellularLocation>
</comment>
<feature type="transmembrane region" description="Helical" evidence="7">
    <location>
        <begin position="7"/>
        <end position="30"/>
    </location>
</feature>
<keyword evidence="6 7" id="KW-0472">Membrane</keyword>
<keyword evidence="4 7" id="KW-0812">Transmembrane</keyword>
<evidence type="ECO:0000256" key="5">
    <source>
        <dbReference type="ARBA" id="ARBA00022989"/>
    </source>
</evidence>
<evidence type="ECO:0000313" key="10">
    <source>
        <dbReference type="Proteomes" id="UP000318711"/>
    </source>
</evidence>
<evidence type="ECO:0000259" key="8">
    <source>
        <dbReference type="Pfam" id="PF02397"/>
    </source>
</evidence>
<dbReference type="EMBL" id="VMGL01000034">
    <property type="protein sequence ID" value="TSC96570.1"/>
    <property type="molecule type" value="Genomic_DNA"/>
</dbReference>
<dbReference type="GO" id="GO:0016020">
    <property type="term" value="C:membrane"/>
    <property type="evidence" value="ECO:0007669"/>
    <property type="project" value="UniProtKB-SubCell"/>
</dbReference>
<protein>
    <submittedName>
        <fullName evidence="9">UDP-phosphate glucose phosphotransferase</fullName>
    </submittedName>
</protein>
<dbReference type="InterPro" id="IPR017475">
    <property type="entry name" value="EPS_sugar_tfrase"/>
</dbReference>
<organism evidence="9 10">
    <name type="scientific">Candidatus Berkelbacteria bacterium Licking1014_2</name>
    <dbReference type="NCBI Taxonomy" id="2017146"/>
    <lineage>
        <taxon>Bacteria</taxon>
        <taxon>Candidatus Berkelbacteria</taxon>
    </lineage>
</organism>